<feature type="chain" id="PRO_5045286174" evidence="2">
    <location>
        <begin position="26"/>
        <end position="396"/>
    </location>
</feature>
<dbReference type="Gene3D" id="1.20.200.10">
    <property type="entry name" value="Fumarase/aspartase (Central domain)"/>
    <property type="match status" value="1"/>
</dbReference>
<dbReference type="PANTHER" id="PTHR35936">
    <property type="entry name" value="MEMBRANE-BOUND LYTIC MUREIN TRANSGLYCOSYLASE F"/>
    <property type="match status" value="1"/>
</dbReference>
<organism evidence="4 5">
    <name type="scientific">Leeia speluncae</name>
    <dbReference type="NCBI Taxonomy" id="2884804"/>
    <lineage>
        <taxon>Bacteria</taxon>
        <taxon>Pseudomonadati</taxon>
        <taxon>Pseudomonadota</taxon>
        <taxon>Betaproteobacteria</taxon>
        <taxon>Neisseriales</taxon>
        <taxon>Leeiaceae</taxon>
        <taxon>Leeia</taxon>
    </lineage>
</organism>
<gene>
    <name evidence="4" type="ORF">LIN78_13495</name>
</gene>
<dbReference type="InterPro" id="IPR001106">
    <property type="entry name" value="Aromatic_Lyase"/>
</dbReference>
<dbReference type="PANTHER" id="PTHR35936:SF17">
    <property type="entry name" value="ARGININE-BINDING EXTRACELLULAR PROTEIN ARTP"/>
    <property type="match status" value="1"/>
</dbReference>
<proteinExistence type="predicted"/>
<dbReference type="RefSeq" id="WP_227181366.1">
    <property type="nucleotide sequence ID" value="NZ_JAJBZT010000007.1"/>
</dbReference>
<protein>
    <submittedName>
        <fullName evidence="4">Transporter substrate-binding domain-containing protein</fullName>
    </submittedName>
</protein>
<dbReference type="Proteomes" id="UP001165395">
    <property type="component" value="Unassembled WGS sequence"/>
</dbReference>
<dbReference type="InterPro" id="IPR008948">
    <property type="entry name" value="L-Aspartase-like"/>
</dbReference>
<dbReference type="Gene3D" id="3.40.190.10">
    <property type="entry name" value="Periplasmic binding protein-like II"/>
    <property type="match status" value="2"/>
</dbReference>
<evidence type="ECO:0000259" key="3">
    <source>
        <dbReference type="SMART" id="SM00062"/>
    </source>
</evidence>
<evidence type="ECO:0000256" key="2">
    <source>
        <dbReference type="SAM" id="SignalP"/>
    </source>
</evidence>
<dbReference type="Pfam" id="PF00221">
    <property type="entry name" value="Lyase_aromatic"/>
    <property type="match status" value="1"/>
</dbReference>
<evidence type="ECO:0000256" key="1">
    <source>
        <dbReference type="ARBA" id="ARBA00022729"/>
    </source>
</evidence>
<feature type="signal peptide" evidence="2">
    <location>
        <begin position="1"/>
        <end position="25"/>
    </location>
</feature>
<keyword evidence="1 2" id="KW-0732">Signal</keyword>
<name>A0ABS8D8V5_9NEIS</name>
<dbReference type="SUPFAM" id="SSF53850">
    <property type="entry name" value="Periplasmic binding protein-like II"/>
    <property type="match status" value="1"/>
</dbReference>
<evidence type="ECO:0000313" key="4">
    <source>
        <dbReference type="EMBL" id="MCB6184557.1"/>
    </source>
</evidence>
<evidence type="ECO:0000313" key="5">
    <source>
        <dbReference type="Proteomes" id="UP001165395"/>
    </source>
</evidence>
<feature type="domain" description="Solute-binding protein family 3/N-terminal" evidence="3">
    <location>
        <begin position="30"/>
        <end position="268"/>
    </location>
</feature>
<keyword evidence="5" id="KW-1185">Reference proteome</keyword>
<accession>A0ABS8D8V5</accession>
<dbReference type="EMBL" id="JAJBZT010000007">
    <property type="protein sequence ID" value="MCB6184557.1"/>
    <property type="molecule type" value="Genomic_DNA"/>
</dbReference>
<comment type="caution">
    <text evidence="4">The sequence shown here is derived from an EMBL/GenBank/DDBJ whole genome shotgun (WGS) entry which is preliminary data.</text>
</comment>
<dbReference type="SMART" id="SM00062">
    <property type="entry name" value="PBPb"/>
    <property type="match status" value="1"/>
</dbReference>
<dbReference type="SUPFAM" id="SSF48557">
    <property type="entry name" value="L-aspartase-like"/>
    <property type="match status" value="1"/>
</dbReference>
<reference evidence="4" key="1">
    <citation type="submission" date="2021-10" db="EMBL/GenBank/DDBJ databases">
        <title>The complete genome sequence of Leeia sp. TBRC 13508.</title>
        <authorList>
            <person name="Charoenyingcharoen P."/>
            <person name="Yukphan P."/>
        </authorList>
    </citation>
    <scope>NUCLEOTIDE SEQUENCE</scope>
    <source>
        <strain evidence="4">TBRC 13508</strain>
    </source>
</reference>
<dbReference type="InterPro" id="IPR001638">
    <property type="entry name" value="Solute-binding_3/MltF_N"/>
</dbReference>
<sequence length="396" mass="42808">MRLKNTIALTSIALGTLFVFNAANAADVKSITLATEAAYEPWNLTKPDGTISGFEPELLQNLCARMKIQCKVIPQDWDGMITGLKAHKYDVIIDAILATEERKKEVAFSVPYATTPGVFAALKGGKLAALPNNGKTFKFTKANVDKNVIASLKAALKGKTIGIQAGTVYSPFIYENFKDVATIREYKAASEHDMDLSTGRIDVVFDDATYFKSAFEKPSNKNMTMSGPLIGGSIWGDGEAFGAMSERRIDRLVNPLVSGLPAFLAANNGCSSGFMIAQYTAVSLVNENRRLSAPASLDGGITSALQEDHLSHATPAAVKLLKVIENTKLILAIELLAATQAYDLQVGKEKKAAKTDAIYQLVREHIPFYADDRPLAEDFKTAIGLMSQHQPLTAIV</sequence>